<gene>
    <name evidence="2" type="ORF">DSCW_30620</name>
</gene>
<evidence type="ECO:0000259" key="1">
    <source>
        <dbReference type="Pfam" id="PF00497"/>
    </source>
</evidence>
<dbReference type="Gene3D" id="3.40.190.10">
    <property type="entry name" value="Periplasmic binding protein-like II"/>
    <property type="match status" value="2"/>
</dbReference>
<dbReference type="Pfam" id="PF00497">
    <property type="entry name" value="SBP_bac_3"/>
    <property type="match status" value="1"/>
</dbReference>
<proteinExistence type="predicted"/>
<evidence type="ECO:0000313" key="2">
    <source>
        <dbReference type="EMBL" id="BBO75645.1"/>
    </source>
</evidence>
<feature type="domain" description="Solute-binding protein family 3/N-terminal" evidence="1">
    <location>
        <begin position="18"/>
        <end position="235"/>
    </location>
</feature>
<protein>
    <recommendedName>
        <fullName evidence="1">Solute-binding protein family 3/N-terminal domain-containing protein</fullName>
    </recommendedName>
</protein>
<dbReference type="SUPFAM" id="SSF53850">
    <property type="entry name" value="Periplasmic binding protein-like II"/>
    <property type="match status" value="1"/>
</dbReference>
<organism evidence="2 3">
    <name type="scientific">Desulfosarcina widdelii</name>
    <dbReference type="NCBI Taxonomy" id="947919"/>
    <lineage>
        <taxon>Bacteria</taxon>
        <taxon>Pseudomonadati</taxon>
        <taxon>Thermodesulfobacteriota</taxon>
        <taxon>Desulfobacteria</taxon>
        <taxon>Desulfobacterales</taxon>
        <taxon>Desulfosarcinaceae</taxon>
        <taxon>Desulfosarcina</taxon>
    </lineage>
</organism>
<reference evidence="2 3" key="1">
    <citation type="submission" date="2019-11" db="EMBL/GenBank/DDBJ databases">
        <title>Comparative genomics of hydrocarbon-degrading Desulfosarcina strains.</title>
        <authorList>
            <person name="Watanabe M."/>
            <person name="Kojima H."/>
            <person name="Fukui M."/>
        </authorList>
    </citation>
    <scope>NUCLEOTIDE SEQUENCE [LARGE SCALE GENOMIC DNA]</scope>
    <source>
        <strain evidence="2 3">PP31</strain>
    </source>
</reference>
<name>A0A5K7Z4J7_9BACT</name>
<dbReference type="EMBL" id="AP021875">
    <property type="protein sequence ID" value="BBO75645.1"/>
    <property type="molecule type" value="Genomic_DNA"/>
</dbReference>
<keyword evidence="3" id="KW-1185">Reference proteome</keyword>
<evidence type="ECO:0000313" key="3">
    <source>
        <dbReference type="Proteomes" id="UP000427769"/>
    </source>
</evidence>
<dbReference type="InterPro" id="IPR001638">
    <property type="entry name" value="Solute-binding_3/MltF_N"/>
</dbReference>
<accession>A0A5K7Z4J7</accession>
<dbReference type="Proteomes" id="UP000427769">
    <property type="component" value="Chromosome"/>
</dbReference>
<dbReference type="KEGG" id="dwd:DSCW_30620"/>
<sequence>MEQDRLFSDSPVLSYFSIPPHIFLDKDKKVTGAIYDLMVDHVAPEIGIDFKWETEPTSPARQLYNLREKKNRIMCLAVYVPERRDYMIYSKTPYYYAQSIIAVHRSNPLKVVNEAGDISHMVFGYSQRAYVTPFMRDPSIQFDLISSPDFLEINLKKVMAHRIDGIYSPGKASSIFFLEKFGVIDEFRLIDIPEKPTALYFGFSQDTIVLADEFDQAFQRLGGQQLYVKLLGRYIDISKLEHVSEKP</sequence>
<dbReference type="AlphaFoldDB" id="A0A5K7Z4J7"/>